<proteinExistence type="predicted"/>
<organism evidence="1 2">
    <name type="scientific">Vibrio pomeroyi</name>
    <dbReference type="NCBI Taxonomy" id="198832"/>
    <lineage>
        <taxon>Bacteria</taxon>
        <taxon>Pseudomonadati</taxon>
        <taxon>Pseudomonadota</taxon>
        <taxon>Gammaproteobacteria</taxon>
        <taxon>Vibrionales</taxon>
        <taxon>Vibrionaceae</taxon>
        <taxon>Vibrio</taxon>
    </lineage>
</organism>
<evidence type="ECO:0000313" key="2">
    <source>
        <dbReference type="Proteomes" id="UP001570071"/>
    </source>
</evidence>
<accession>A0ABV4MQQ9</accession>
<evidence type="ECO:0000313" key="1">
    <source>
        <dbReference type="EMBL" id="MEZ8719473.1"/>
    </source>
</evidence>
<name>A0ABV4MQQ9_9VIBR</name>
<protein>
    <submittedName>
        <fullName evidence="1">Uncharacterized protein</fullName>
    </submittedName>
</protein>
<comment type="caution">
    <text evidence="1">The sequence shown here is derived from an EMBL/GenBank/DDBJ whole genome shotgun (WGS) entry which is preliminary data.</text>
</comment>
<keyword evidence="2" id="KW-1185">Reference proteome</keyword>
<reference evidence="1 2" key="1">
    <citation type="journal article" date="2024" name="ISME J.">
        <title>Tailless and filamentous prophages are predominant in marine Vibrio.</title>
        <authorList>
            <person name="Steensen K."/>
            <person name="Seneca J."/>
            <person name="Bartlau N."/>
            <person name="Yu X.A."/>
            <person name="Hussain F.A."/>
            <person name="Polz M.F."/>
        </authorList>
    </citation>
    <scope>NUCLEOTIDE SEQUENCE [LARGE SCALE GENOMIC DNA]</scope>
    <source>
        <strain evidence="1 2">10N.239.312.F12</strain>
    </source>
</reference>
<dbReference type="EMBL" id="JBFSSG010000001">
    <property type="protein sequence ID" value="MEZ8719473.1"/>
    <property type="molecule type" value="Genomic_DNA"/>
</dbReference>
<dbReference type="RefSeq" id="WP_269337217.1">
    <property type="nucleotide sequence ID" value="NZ_JBFSSG010000001.1"/>
</dbReference>
<dbReference type="Proteomes" id="UP001570071">
    <property type="component" value="Unassembled WGS sequence"/>
</dbReference>
<gene>
    <name evidence="1" type="ORF">AB6D66_00245</name>
</gene>
<sequence length="87" mass="9560">MQVTIIESFKYGTYLKAATTEINGQELVLSASMISGPRFAEKLSQFEDGMNRVTIVEMSSEAFKMKGVMKLVNPVVAPSNQIEEVVA</sequence>